<name>A0A0V1APV7_TRISP</name>
<reference evidence="1 2" key="1">
    <citation type="submission" date="2015-01" db="EMBL/GenBank/DDBJ databases">
        <title>Evolution of Trichinella species and genotypes.</title>
        <authorList>
            <person name="Korhonen P.K."/>
            <person name="Edoardo P."/>
            <person name="Giuseppe L.R."/>
            <person name="Gasser R.B."/>
        </authorList>
    </citation>
    <scope>NUCLEOTIDE SEQUENCE [LARGE SCALE GENOMIC DNA]</scope>
    <source>
        <strain evidence="1">ISS3</strain>
    </source>
</reference>
<protein>
    <submittedName>
        <fullName evidence="1">Uncharacterized protein</fullName>
    </submittedName>
</protein>
<dbReference type="OrthoDB" id="10376238at2759"/>
<sequence length="128" mass="14033">MSILGNLMVKHPIFGQPLMENNHPINDQSSVANQVLQIIQPIIDGNWIPRPVKLARQPGRVVDCIFRSSWPTGGMVSQAGDDSRLQVRHNFLSQMSGFFNHGYAHHAGGDPKATAVDAVSFGTPVYKT</sequence>
<keyword evidence="2" id="KW-1185">Reference proteome</keyword>
<accession>A0A0V1APV7</accession>
<evidence type="ECO:0000313" key="2">
    <source>
        <dbReference type="Proteomes" id="UP000054776"/>
    </source>
</evidence>
<evidence type="ECO:0000313" key="1">
    <source>
        <dbReference type="EMBL" id="KRY26817.1"/>
    </source>
</evidence>
<dbReference type="AlphaFoldDB" id="A0A0V1APV7"/>
<dbReference type="Proteomes" id="UP000054776">
    <property type="component" value="Unassembled WGS sequence"/>
</dbReference>
<organism evidence="1 2">
    <name type="scientific">Trichinella spiralis</name>
    <name type="common">Trichina worm</name>
    <dbReference type="NCBI Taxonomy" id="6334"/>
    <lineage>
        <taxon>Eukaryota</taxon>
        <taxon>Metazoa</taxon>
        <taxon>Ecdysozoa</taxon>
        <taxon>Nematoda</taxon>
        <taxon>Enoplea</taxon>
        <taxon>Dorylaimia</taxon>
        <taxon>Trichinellida</taxon>
        <taxon>Trichinellidae</taxon>
        <taxon>Trichinella</taxon>
    </lineage>
</organism>
<comment type="caution">
    <text evidence="1">The sequence shown here is derived from an EMBL/GenBank/DDBJ whole genome shotgun (WGS) entry which is preliminary data.</text>
</comment>
<dbReference type="EMBL" id="JYDH01000327">
    <property type="protein sequence ID" value="KRY26817.1"/>
    <property type="molecule type" value="Genomic_DNA"/>
</dbReference>
<proteinExistence type="predicted"/>
<gene>
    <name evidence="1" type="ORF">T01_2324</name>
</gene>
<dbReference type="InParanoid" id="A0A0V1APV7"/>